<dbReference type="SUPFAM" id="SSF81321">
    <property type="entry name" value="Family A G protein-coupled receptor-like"/>
    <property type="match status" value="1"/>
</dbReference>
<reference evidence="6" key="1">
    <citation type="submission" date="2020-10" db="EMBL/GenBank/DDBJ databases">
        <authorList>
            <person name="Kikuchi T."/>
        </authorList>
    </citation>
    <scope>NUCLEOTIDE SEQUENCE</scope>
    <source>
        <strain evidence="6">NKZ352</strain>
    </source>
</reference>
<keyword evidence="3 5" id="KW-1133">Transmembrane helix</keyword>
<feature type="transmembrane region" description="Helical" evidence="5">
    <location>
        <begin position="6"/>
        <end position="30"/>
    </location>
</feature>
<sequence>MRTPTWQNYLFAVEALITLPLYTTLTIFIISWRKRNSVFRSAYYTITLAQALPDFLIIVTYSIIYTARFLHIGNEFIFKHQDFFFANYMMSQATVLLIMKALAVTGIAFQRYLSLCCHTSWLHQKINRCPPWIFYLFIWGAPVLICAPIWLNDNAKFTDSDDLNFITPEDVAKADLLAGYLFTNYALTVSNFAFINPWTLLILNTDVRRNLLGSLKINSFDNSSRPAIKSTRVETISTRAAST</sequence>
<organism evidence="6 7">
    <name type="scientific">Caenorhabditis auriculariae</name>
    <dbReference type="NCBI Taxonomy" id="2777116"/>
    <lineage>
        <taxon>Eukaryota</taxon>
        <taxon>Metazoa</taxon>
        <taxon>Ecdysozoa</taxon>
        <taxon>Nematoda</taxon>
        <taxon>Chromadorea</taxon>
        <taxon>Rhabditida</taxon>
        <taxon>Rhabditina</taxon>
        <taxon>Rhabditomorpha</taxon>
        <taxon>Rhabditoidea</taxon>
        <taxon>Rhabditidae</taxon>
        <taxon>Peloderinae</taxon>
        <taxon>Caenorhabditis</taxon>
    </lineage>
</organism>
<comment type="subcellular location">
    <subcellularLocation>
        <location evidence="1">Membrane</location>
        <topology evidence="1">Multi-pass membrane protein</topology>
    </subcellularLocation>
</comment>
<dbReference type="InterPro" id="IPR051119">
    <property type="entry name" value="Nematode_SR-like"/>
</dbReference>
<proteinExistence type="predicted"/>
<accession>A0A8S1HVE4</accession>
<dbReference type="PANTHER" id="PTHR31627:SF42">
    <property type="entry name" value="G_PROTEIN_RECEP_F1_2 DOMAIN-CONTAINING PROTEIN-RELATED"/>
    <property type="match status" value="1"/>
</dbReference>
<dbReference type="GO" id="GO:0016020">
    <property type="term" value="C:membrane"/>
    <property type="evidence" value="ECO:0007669"/>
    <property type="project" value="UniProtKB-SubCell"/>
</dbReference>
<evidence type="ECO:0008006" key="8">
    <source>
        <dbReference type="Google" id="ProtNLM"/>
    </source>
</evidence>
<evidence type="ECO:0000256" key="1">
    <source>
        <dbReference type="ARBA" id="ARBA00004141"/>
    </source>
</evidence>
<keyword evidence="4 5" id="KW-0472">Membrane</keyword>
<name>A0A8S1HVE4_9PELO</name>
<dbReference type="AlphaFoldDB" id="A0A8S1HVE4"/>
<feature type="transmembrane region" description="Helical" evidence="5">
    <location>
        <begin position="185"/>
        <end position="203"/>
    </location>
</feature>
<protein>
    <recommendedName>
        <fullName evidence="8">Serpentine receptor class gamma</fullName>
    </recommendedName>
</protein>
<comment type="caution">
    <text evidence="6">The sequence shown here is derived from an EMBL/GenBank/DDBJ whole genome shotgun (WGS) entry which is preliminary data.</text>
</comment>
<evidence type="ECO:0000313" key="7">
    <source>
        <dbReference type="Proteomes" id="UP000835052"/>
    </source>
</evidence>
<evidence type="ECO:0000256" key="2">
    <source>
        <dbReference type="ARBA" id="ARBA00022692"/>
    </source>
</evidence>
<feature type="transmembrane region" description="Helical" evidence="5">
    <location>
        <begin position="85"/>
        <end position="109"/>
    </location>
</feature>
<feature type="transmembrane region" description="Helical" evidence="5">
    <location>
        <begin position="42"/>
        <end position="65"/>
    </location>
</feature>
<dbReference type="EMBL" id="CAJGYM010000128">
    <property type="protein sequence ID" value="CAD6198491.1"/>
    <property type="molecule type" value="Genomic_DNA"/>
</dbReference>
<keyword evidence="2 5" id="KW-0812">Transmembrane</keyword>
<evidence type="ECO:0000256" key="4">
    <source>
        <dbReference type="ARBA" id="ARBA00023136"/>
    </source>
</evidence>
<evidence type="ECO:0000313" key="6">
    <source>
        <dbReference type="EMBL" id="CAD6198491.1"/>
    </source>
</evidence>
<dbReference type="Proteomes" id="UP000835052">
    <property type="component" value="Unassembled WGS sequence"/>
</dbReference>
<evidence type="ECO:0000256" key="5">
    <source>
        <dbReference type="SAM" id="Phobius"/>
    </source>
</evidence>
<evidence type="ECO:0000256" key="3">
    <source>
        <dbReference type="ARBA" id="ARBA00022989"/>
    </source>
</evidence>
<dbReference type="OrthoDB" id="5853161at2759"/>
<gene>
    <name evidence="6" type="ORF">CAUJ_LOCUS14397</name>
</gene>
<dbReference type="Pfam" id="PF10323">
    <property type="entry name" value="7TM_GPCR_Srv"/>
    <property type="match status" value="2"/>
</dbReference>
<feature type="transmembrane region" description="Helical" evidence="5">
    <location>
        <begin position="130"/>
        <end position="151"/>
    </location>
</feature>
<dbReference type="InterPro" id="IPR019426">
    <property type="entry name" value="7TM_GPCR_serpentine_rcpt_Srv"/>
</dbReference>
<dbReference type="PANTHER" id="PTHR31627">
    <property type="entry name" value="SERPENTINE RECEPTOR CLASS GAMMA-RELATED"/>
    <property type="match status" value="1"/>
</dbReference>
<dbReference type="Gene3D" id="1.20.1070.10">
    <property type="entry name" value="Rhodopsin 7-helix transmembrane proteins"/>
    <property type="match status" value="1"/>
</dbReference>
<keyword evidence="7" id="KW-1185">Reference proteome</keyword>